<dbReference type="Gramene" id="PGSC0003DMT400031237">
    <property type="protein sequence ID" value="PGSC0003DMT400031237"/>
    <property type="gene ID" value="PGSC0003DMG400011968"/>
</dbReference>
<evidence type="ECO:0000313" key="3">
    <source>
        <dbReference type="Proteomes" id="UP000011115"/>
    </source>
</evidence>
<feature type="domain" description="Reverse transcriptase" evidence="1">
    <location>
        <begin position="1"/>
        <end position="123"/>
    </location>
</feature>
<dbReference type="EnsemblPlants" id="PGSC0003DMT400031237">
    <property type="protein sequence ID" value="PGSC0003DMT400031237"/>
    <property type="gene ID" value="PGSC0003DMG400011968"/>
</dbReference>
<dbReference type="OMA" id="WSENINH"/>
<dbReference type="PANTHER" id="PTHR46890">
    <property type="entry name" value="NON-LTR RETROLELEMENT REVERSE TRANSCRIPTASE-LIKE PROTEIN-RELATED"/>
    <property type="match status" value="1"/>
</dbReference>
<dbReference type="InParanoid" id="M1AVD4"/>
<evidence type="ECO:0000313" key="2">
    <source>
        <dbReference type="EnsemblPlants" id="PGSC0003DMT400031237"/>
    </source>
</evidence>
<sequence length="123" mass="14176">MDKLKDFFHSTRGVKQGDPLSPALFILTAEILSRSLTNLFHHSDFRGFGMPKWSENINHLAYADDTIIFVDADRISLQMIMKLLDDYEKQSGQKINKEKSVFFVFNKVAHVDIALVLLEENFL</sequence>
<reference evidence="3" key="1">
    <citation type="journal article" date="2011" name="Nature">
        <title>Genome sequence and analysis of the tuber crop potato.</title>
        <authorList>
            <consortium name="The Potato Genome Sequencing Consortium"/>
        </authorList>
    </citation>
    <scope>NUCLEOTIDE SEQUENCE [LARGE SCALE GENOMIC DNA]</scope>
    <source>
        <strain evidence="3">cv. DM1-3 516 R44</strain>
    </source>
</reference>
<dbReference type="eggNOG" id="KOG1075">
    <property type="taxonomic scope" value="Eukaryota"/>
</dbReference>
<dbReference type="PANTHER" id="PTHR46890:SF48">
    <property type="entry name" value="RNA-DIRECTED DNA POLYMERASE"/>
    <property type="match status" value="1"/>
</dbReference>
<organism evidence="2 3">
    <name type="scientific">Solanum tuberosum</name>
    <name type="common">Potato</name>
    <dbReference type="NCBI Taxonomy" id="4113"/>
    <lineage>
        <taxon>Eukaryota</taxon>
        <taxon>Viridiplantae</taxon>
        <taxon>Streptophyta</taxon>
        <taxon>Embryophyta</taxon>
        <taxon>Tracheophyta</taxon>
        <taxon>Spermatophyta</taxon>
        <taxon>Magnoliopsida</taxon>
        <taxon>eudicotyledons</taxon>
        <taxon>Gunneridae</taxon>
        <taxon>Pentapetalae</taxon>
        <taxon>asterids</taxon>
        <taxon>lamiids</taxon>
        <taxon>Solanales</taxon>
        <taxon>Solanaceae</taxon>
        <taxon>Solanoideae</taxon>
        <taxon>Solaneae</taxon>
        <taxon>Solanum</taxon>
    </lineage>
</organism>
<evidence type="ECO:0000259" key="1">
    <source>
        <dbReference type="PROSITE" id="PS50878"/>
    </source>
</evidence>
<dbReference type="InterPro" id="IPR052343">
    <property type="entry name" value="Retrotransposon-Effector_Assoc"/>
</dbReference>
<dbReference type="HOGENOM" id="CLU_2019313_0_0_1"/>
<name>M1AVD4_SOLTU</name>
<reference evidence="2" key="2">
    <citation type="submission" date="2015-06" db="UniProtKB">
        <authorList>
            <consortium name="EnsemblPlants"/>
        </authorList>
    </citation>
    <scope>IDENTIFICATION</scope>
    <source>
        <strain evidence="2">DM1-3 516 R44</strain>
    </source>
</reference>
<accession>M1AVD4</accession>
<dbReference type="STRING" id="4113.M1AVD4"/>
<dbReference type="SUPFAM" id="SSF56672">
    <property type="entry name" value="DNA/RNA polymerases"/>
    <property type="match status" value="1"/>
</dbReference>
<dbReference type="PROSITE" id="PS50878">
    <property type="entry name" value="RT_POL"/>
    <property type="match status" value="1"/>
</dbReference>
<protein>
    <submittedName>
        <fullName evidence="2">Non-LTR retroelement reverse transcriptase</fullName>
    </submittedName>
</protein>
<dbReference type="FunCoup" id="M1AVD4">
    <property type="interactions" value="2"/>
</dbReference>
<proteinExistence type="predicted"/>
<keyword evidence="3" id="KW-1185">Reference proteome</keyword>
<dbReference type="InterPro" id="IPR000477">
    <property type="entry name" value="RT_dom"/>
</dbReference>
<dbReference type="Proteomes" id="UP000011115">
    <property type="component" value="Unassembled WGS sequence"/>
</dbReference>
<dbReference type="InterPro" id="IPR043502">
    <property type="entry name" value="DNA/RNA_pol_sf"/>
</dbReference>
<dbReference type="AlphaFoldDB" id="M1AVD4"/>
<dbReference type="PaxDb" id="4113-PGSC0003DMT400031237"/>
<dbReference type="Pfam" id="PF00078">
    <property type="entry name" value="RVT_1"/>
    <property type="match status" value="1"/>
</dbReference>